<accession>A0A382VSI9</accession>
<feature type="non-terminal residue" evidence="2">
    <location>
        <position position="137"/>
    </location>
</feature>
<dbReference type="EMBL" id="UINC01154291">
    <property type="protein sequence ID" value="SVD49489.1"/>
    <property type="molecule type" value="Genomic_DNA"/>
</dbReference>
<reference evidence="2" key="1">
    <citation type="submission" date="2018-05" db="EMBL/GenBank/DDBJ databases">
        <authorList>
            <person name="Lanie J.A."/>
            <person name="Ng W.-L."/>
            <person name="Kazmierczak K.M."/>
            <person name="Andrzejewski T.M."/>
            <person name="Davidsen T.M."/>
            <person name="Wayne K.J."/>
            <person name="Tettelin H."/>
            <person name="Glass J.I."/>
            <person name="Rusch D."/>
            <person name="Podicherti R."/>
            <person name="Tsui H.-C.T."/>
            <person name="Winkler M.E."/>
        </authorList>
    </citation>
    <scope>NUCLEOTIDE SEQUENCE</scope>
</reference>
<name>A0A382VSI9_9ZZZZ</name>
<evidence type="ECO:0000313" key="2">
    <source>
        <dbReference type="EMBL" id="SVD49489.1"/>
    </source>
</evidence>
<dbReference type="AlphaFoldDB" id="A0A382VSI9"/>
<sequence length="137" mass="15071">MLQIPNLVIFGQITVDDVVPASPGIWRRLLGGNALYAAAGARLVLSSDKIGIVSRIGRTTPIKVRKILDYAGIRHSISSIENDILNEWILYEEDGSRFSVPRNISIRRSSSETGINSKGYRHQLEAQSPTPNDMPAT</sequence>
<gene>
    <name evidence="2" type="ORF">METZ01_LOCUS402343</name>
</gene>
<evidence type="ECO:0008006" key="3">
    <source>
        <dbReference type="Google" id="ProtNLM"/>
    </source>
</evidence>
<proteinExistence type="predicted"/>
<protein>
    <recommendedName>
        <fullName evidence="3">Carbohydrate kinase PfkB domain-containing protein</fullName>
    </recommendedName>
</protein>
<feature type="region of interest" description="Disordered" evidence="1">
    <location>
        <begin position="110"/>
        <end position="137"/>
    </location>
</feature>
<evidence type="ECO:0000256" key="1">
    <source>
        <dbReference type="SAM" id="MobiDB-lite"/>
    </source>
</evidence>
<organism evidence="2">
    <name type="scientific">marine metagenome</name>
    <dbReference type="NCBI Taxonomy" id="408172"/>
    <lineage>
        <taxon>unclassified sequences</taxon>
        <taxon>metagenomes</taxon>
        <taxon>ecological metagenomes</taxon>
    </lineage>
</organism>